<protein>
    <submittedName>
        <fullName evidence="1">YdeI/OmpD-associated family protein</fullName>
    </submittedName>
</protein>
<dbReference type="Gene3D" id="2.40.30.100">
    <property type="entry name" value="AF2212/PG0164-like"/>
    <property type="match status" value="1"/>
</dbReference>
<dbReference type="SUPFAM" id="SSF141694">
    <property type="entry name" value="AF2212/PG0164-like"/>
    <property type="match status" value="1"/>
</dbReference>
<evidence type="ECO:0000313" key="2">
    <source>
        <dbReference type="Proteomes" id="UP000829925"/>
    </source>
</evidence>
<dbReference type="Pfam" id="PF08922">
    <property type="entry name" value="DUF1905"/>
    <property type="match status" value="1"/>
</dbReference>
<sequence>MTSSLEQSFEAALELHDTDGGVYLLIPFNVAEVYGAKGSLPIIGTIDGFPIRLSLTPAGPGEYELRVSKEVRKAIDKNWPETVQVVLRPDTEETLELSKPLAQALRSTGLQAQFNTLPYPERKELSQWVARAKTNDARHQRIQEILDRFD</sequence>
<dbReference type="RefSeq" id="WP_245094691.1">
    <property type="nucleotide sequence ID" value="NZ_CP095053.1"/>
</dbReference>
<dbReference type="InterPro" id="IPR037079">
    <property type="entry name" value="AF2212/PG0164-like_sf"/>
</dbReference>
<proteinExistence type="predicted"/>
<keyword evidence="2" id="KW-1185">Reference proteome</keyword>
<dbReference type="InterPro" id="IPR015018">
    <property type="entry name" value="DUF1905"/>
</dbReference>
<organism evidence="1 2">
    <name type="scientific">Hymenobacter aerilatus</name>
    <dbReference type="NCBI Taxonomy" id="2932251"/>
    <lineage>
        <taxon>Bacteria</taxon>
        <taxon>Pseudomonadati</taxon>
        <taxon>Bacteroidota</taxon>
        <taxon>Cytophagia</taxon>
        <taxon>Cytophagales</taxon>
        <taxon>Hymenobacteraceae</taxon>
        <taxon>Hymenobacter</taxon>
    </lineage>
</organism>
<dbReference type="KEGG" id="haei:MUN82_02400"/>
<accession>A0A8T9SZ37</accession>
<evidence type="ECO:0000313" key="1">
    <source>
        <dbReference type="EMBL" id="UOR05963.1"/>
    </source>
</evidence>
<name>A0A8T9SZ37_9BACT</name>
<reference evidence="1 2" key="1">
    <citation type="submission" date="2022-04" db="EMBL/GenBank/DDBJ databases">
        <title>Hymenobacter sp. isolated from the air.</title>
        <authorList>
            <person name="Won M."/>
            <person name="Lee C.-M."/>
            <person name="Woen H.-Y."/>
            <person name="Kwon S.-W."/>
        </authorList>
    </citation>
    <scope>NUCLEOTIDE SEQUENCE [LARGE SCALE GENOMIC DNA]</scope>
    <source>
        <strain evidence="2">5413 J-13</strain>
    </source>
</reference>
<dbReference type="AlphaFoldDB" id="A0A8T9SZ37"/>
<gene>
    <name evidence="1" type="ORF">MUN82_02400</name>
</gene>
<dbReference type="Proteomes" id="UP000829925">
    <property type="component" value="Chromosome"/>
</dbReference>
<dbReference type="Pfam" id="PF13376">
    <property type="entry name" value="OmdA"/>
    <property type="match status" value="1"/>
</dbReference>
<dbReference type="EMBL" id="CP095053">
    <property type="protein sequence ID" value="UOR05963.1"/>
    <property type="molecule type" value="Genomic_DNA"/>
</dbReference>